<organism evidence="2 3">
    <name type="scientific">Cronobacter turicensis (strain DSM 18703 / CCUG 55852 / LMG 23827 / z3032)</name>
    <dbReference type="NCBI Taxonomy" id="693216"/>
    <lineage>
        <taxon>Bacteria</taxon>
        <taxon>Pseudomonadati</taxon>
        <taxon>Pseudomonadota</taxon>
        <taxon>Gammaproteobacteria</taxon>
        <taxon>Enterobacterales</taxon>
        <taxon>Enterobacteriaceae</taxon>
        <taxon>Cronobacter</taxon>
    </lineage>
</organism>
<proteinExistence type="predicted"/>
<dbReference type="HOGENOM" id="CLU_3376021_0_0_6"/>
<evidence type="ECO:0000313" key="3">
    <source>
        <dbReference type="Proteomes" id="UP000002069"/>
    </source>
</evidence>
<reference evidence="3" key="2">
    <citation type="journal article" date="2011" name="J. Bacteriol.">
        <title>Complete genome sequence of Cronobacter turicensis LMG 23827, a food-borne pathogen causing deaths in neonates.</title>
        <authorList>
            <person name="Stephan R."/>
            <person name="Lehner A."/>
            <person name="Tischler P."/>
            <person name="Rattei T."/>
        </authorList>
    </citation>
    <scope>NUCLEOTIDE SEQUENCE [LARGE SCALE GENOMIC DNA]</scope>
    <source>
        <strain evidence="3">DSM 18703 / CCUG 55852 / LMG 23827 / z3032</strain>
    </source>
</reference>
<reference evidence="2 3" key="1">
    <citation type="journal article" date="2010" name="J. Bacteriol.">
        <title>Complete Genome Sequence of Cronobacter turicensis LMG 23827, a foodborne pathogen causing deaths in neonates.</title>
        <authorList>
            <person name="Stephan R."/>
            <person name="Lehner A."/>
            <person name="Tischler P."/>
            <person name="Rattei T."/>
        </authorList>
    </citation>
    <scope>NUCLEOTIDE SEQUENCE [LARGE SCALE GENOMIC DNA]</scope>
    <source>
        <strain evidence="3">DSM 18703 / CCUG 55852 / LMG 23827 / z3032</strain>
    </source>
</reference>
<name>C9Y0G0_CROTZ</name>
<dbReference type="AlphaFoldDB" id="C9Y0G0"/>
<keyword evidence="3" id="KW-1185">Reference proteome</keyword>
<evidence type="ECO:0000256" key="1">
    <source>
        <dbReference type="SAM" id="MobiDB-lite"/>
    </source>
</evidence>
<dbReference type="EMBL" id="FN543093">
    <property type="protein sequence ID" value="CBA33723.1"/>
    <property type="molecule type" value="Genomic_DNA"/>
</dbReference>
<feature type="region of interest" description="Disordered" evidence="1">
    <location>
        <begin position="15"/>
        <end position="34"/>
    </location>
</feature>
<dbReference type="Proteomes" id="UP000002069">
    <property type="component" value="Chromosome"/>
</dbReference>
<protein>
    <submittedName>
        <fullName evidence="2">Uncharacterized protein</fullName>
    </submittedName>
</protein>
<sequence length="34" mass="3991">MAVRRAAALWAAHLLHNAPAQRQNRQPRNDRLMR</sequence>
<gene>
    <name evidence="2" type="ordered locus">Ctu_35540</name>
</gene>
<dbReference type="KEGG" id="ctu:CTU_35540"/>
<evidence type="ECO:0000313" key="2">
    <source>
        <dbReference type="EMBL" id="CBA33723.1"/>
    </source>
</evidence>
<accession>C9Y0G0</accession>